<protein>
    <recommendedName>
        <fullName evidence="1">DUF7344 domain-containing protein</fullName>
    </recommendedName>
</protein>
<dbReference type="EMBL" id="JBHUDJ010000015">
    <property type="protein sequence ID" value="MFD1589294.1"/>
    <property type="molecule type" value="Genomic_DNA"/>
</dbReference>
<dbReference type="Gene3D" id="1.10.10.10">
    <property type="entry name" value="Winged helix-like DNA-binding domain superfamily/Winged helix DNA-binding domain"/>
    <property type="match status" value="1"/>
</dbReference>
<reference evidence="2 3" key="1">
    <citation type="journal article" date="2019" name="Int. J. Syst. Evol. Microbiol.">
        <title>The Global Catalogue of Microorganisms (GCM) 10K type strain sequencing project: providing services to taxonomists for standard genome sequencing and annotation.</title>
        <authorList>
            <consortium name="The Broad Institute Genomics Platform"/>
            <consortium name="The Broad Institute Genome Sequencing Center for Infectious Disease"/>
            <person name="Wu L."/>
            <person name="Ma J."/>
        </authorList>
    </citation>
    <scope>NUCLEOTIDE SEQUENCE [LARGE SCALE GENOMIC DNA]</scope>
    <source>
        <strain evidence="2 3">CGMCC 1.12125</strain>
    </source>
</reference>
<dbReference type="RefSeq" id="WP_247381319.1">
    <property type="nucleotide sequence ID" value="NZ_JALLGV010000009.1"/>
</dbReference>
<evidence type="ECO:0000313" key="2">
    <source>
        <dbReference type="EMBL" id="MFD1589294.1"/>
    </source>
</evidence>
<comment type="caution">
    <text evidence="2">The sequence shown here is derived from an EMBL/GenBank/DDBJ whole genome shotgun (WGS) entry which is preliminary data.</text>
</comment>
<dbReference type="Pfam" id="PF24035">
    <property type="entry name" value="DUF7344"/>
    <property type="match status" value="1"/>
</dbReference>
<feature type="domain" description="DUF7344" evidence="1">
    <location>
        <begin position="22"/>
        <end position="94"/>
    </location>
</feature>
<keyword evidence="3" id="KW-1185">Reference proteome</keyword>
<organism evidence="2 3">
    <name type="scientific">Halorientalis brevis</name>
    <dbReference type="NCBI Taxonomy" id="1126241"/>
    <lineage>
        <taxon>Archaea</taxon>
        <taxon>Methanobacteriati</taxon>
        <taxon>Methanobacteriota</taxon>
        <taxon>Stenosarchaea group</taxon>
        <taxon>Halobacteria</taxon>
        <taxon>Halobacteriales</taxon>
        <taxon>Haloarculaceae</taxon>
        <taxon>Halorientalis</taxon>
    </lineage>
</organism>
<gene>
    <name evidence="2" type="ORF">ACFR9U_20140</name>
</gene>
<proteinExistence type="predicted"/>
<sequence>MSGTSHDEPRDDNSIARVLAGLSSKYRRLVIEFFMNTAEETISLTELAEYVRSEQSDDGAASLREIKIQLHHRTLPKLAANGVVDYDARSTTVRYRGDSTLEEIQEYLSTRDV</sequence>
<accession>A0ABD6CJ23</accession>
<name>A0ABD6CJ23_9EURY</name>
<dbReference type="InterPro" id="IPR036388">
    <property type="entry name" value="WH-like_DNA-bd_sf"/>
</dbReference>
<evidence type="ECO:0000313" key="3">
    <source>
        <dbReference type="Proteomes" id="UP001597119"/>
    </source>
</evidence>
<dbReference type="AlphaFoldDB" id="A0ABD6CJ23"/>
<dbReference type="Proteomes" id="UP001597119">
    <property type="component" value="Unassembled WGS sequence"/>
</dbReference>
<dbReference type="InterPro" id="IPR055768">
    <property type="entry name" value="DUF7344"/>
</dbReference>
<evidence type="ECO:0000259" key="1">
    <source>
        <dbReference type="Pfam" id="PF24035"/>
    </source>
</evidence>